<feature type="transmembrane region" description="Helical" evidence="10">
    <location>
        <begin position="181"/>
        <end position="201"/>
    </location>
</feature>
<organism evidence="11 12">
    <name type="scientific">Sanghuangporus baumii</name>
    <name type="common">Phellinus baumii</name>
    <dbReference type="NCBI Taxonomy" id="108892"/>
    <lineage>
        <taxon>Eukaryota</taxon>
        <taxon>Fungi</taxon>
        <taxon>Dikarya</taxon>
        <taxon>Basidiomycota</taxon>
        <taxon>Agaricomycotina</taxon>
        <taxon>Agaricomycetes</taxon>
        <taxon>Hymenochaetales</taxon>
        <taxon>Hymenochaetaceae</taxon>
        <taxon>Sanghuangporus</taxon>
    </lineage>
</organism>
<dbReference type="Pfam" id="PF02537">
    <property type="entry name" value="CRCB"/>
    <property type="match status" value="2"/>
</dbReference>
<dbReference type="GO" id="GO:0005886">
    <property type="term" value="C:plasma membrane"/>
    <property type="evidence" value="ECO:0007669"/>
    <property type="project" value="UniProtKB-SubCell"/>
</dbReference>
<evidence type="ECO:0000256" key="6">
    <source>
        <dbReference type="ARBA" id="ARBA00023136"/>
    </source>
</evidence>
<evidence type="ECO:0000313" key="11">
    <source>
        <dbReference type="EMBL" id="OCB84395.1"/>
    </source>
</evidence>
<evidence type="ECO:0000256" key="1">
    <source>
        <dbReference type="ARBA" id="ARBA00002598"/>
    </source>
</evidence>
<comment type="function">
    <text evidence="1">Fluoride channel required for the rapid expulsion of cytoplasmic fluoride.</text>
</comment>
<evidence type="ECO:0000256" key="7">
    <source>
        <dbReference type="ARBA" id="ARBA00035120"/>
    </source>
</evidence>
<gene>
    <name evidence="11" type="ORF">A7U60_g8379</name>
</gene>
<feature type="region of interest" description="Disordered" evidence="9">
    <location>
        <begin position="1"/>
        <end position="73"/>
    </location>
</feature>
<keyword evidence="4 10" id="KW-0812">Transmembrane</keyword>
<feature type="transmembrane region" description="Helical" evidence="10">
    <location>
        <begin position="388"/>
        <end position="410"/>
    </location>
</feature>
<feature type="transmembrane region" description="Helical" evidence="10">
    <location>
        <begin position="117"/>
        <end position="138"/>
    </location>
</feature>
<dbReference type="AlphaFoldDB" id="A0A9Q5HR42"/>
<feature type="transmembrane region" description="Helical" evidence="10">
    <location>
        <begin position="289"/>
        <end position="310"/>
    </location>
</feature>
<evidence type="ECO:0000313" key="12">
    <source>
        <dbReference type="Proteomes" id="UP000757232"/>
    </source>
</evidence>
<keyword evidence="3" id="KW-1003">Cell membrane</keyword>
<feature type="transmembrane region" description="Helical" evidence="10">
    <location>
        <begin position="221"/>
        <end position="245"/>
    </location>
</feature>
<evidence type="ECO:0000256" key="3">
    <source>
        <dbReference type="ARBA" id="ARBA00022475"/>
    </source>
</evidence>
<reference evidence="11" key="1">
    <citation type="submission" date="2016-06" db="EMBL/GenBank/DDBJ databases">
        <title>Draft Genome sequence of the fungus Inonotus baumii.</title>
        <authorList>
            <person name="Zhu H."/>
            <person name="Lin W."/>
        </authorList>
    </citation>
    <scope>NUCLEOTIDE SEQUENCE</scope>
    <source>
        <strain evidence="11">821</strain>
    </source>
</reference>
<feature type="compositionally biased region" description="Basic and acidic residues" evidence="9">
    <location>
        <begin position="43"/>
        <end position="54"/>
    </location>
</feature>
<keyword evidence="5 10" id="KW-1133">Transmembrane helix</keyword>
<dbReference type="GO" id="GO:1903425">
    <property type="term" value="F:fluoride transmembrane transporter activity"/>
    <property type="evidence" value="ECO:0007669"/>
    <property type="project" value="TreeGrafter"/>
</dbReference>
<sequence>MSGSHNKPDNEEVALQFVPAASHPEPRRSQDRRTYCSRSRSRSVGERRRSREDESSTPEQKANIVANAVESPKQERERFVDAESLFSISQPPDEAEVEEGAISTPPQKETPKVYPPFAYPVITSLIPGSIFGVLARLGLLALTNYDEHSIFALAWVQGAGCLVMGFGLGLREQIGAYYGPLYTAITTGFCGSLTTFSSWQLDVFLSWANTGHAHRDWFRDVIDGLAKTIFTLAISLASVTLGLHLSRPITRRFPRVRQAPVSLRYFFRAISVLMYAATIPVYFKLSPSFRHQATAAMLFSFPGTLTRYILATTLTPLLHLFPLGTFVANIVGTALVGVFHVLQRTPSLPSPNTCAILQGLMDGYCGCLTTVSTFAVEVQALRRKKAWLYVGLSWGVSQLLLLVILGTAWWGGNIDDNRMCTFA</sequence>
<dbReference type="InterPro" id="IPR003691">
    <property type="entry name" value="FluC"/>
</dbReference>
<dbReference type="PANTHER" id="PTHR28259">
    <property type="entry name" value="FLUORIDE EXPORT PROTEIN 1-RELATED"/>
    <property type="match status" value="1"/>
</dbReference>
<dbReference type="OrthoDB" id="409792at2759"/>
<accession>A0A9Q5HR42</accession>
<dbReference type="PANTHER" id="PTHR28259:SF1">
    <property type="entry name" value="FLUORIDE EXPORT PROTEIN 1-RELATED"/>
    <property type="match status" value="1"/>
</dbReference>
<proteinExistence type="inferred from homology"/>
<feature type="transmembrane region" description="Helical" evidence="10">
    <location>
        <begin position="317"/>
        <end position="343"/>
    </location>
</feature>
<comment type="similarity">
    <text evidence="7">Belongs to the fluoride channel Fluc/FEX (TC 1.A.43) family.</text>
</comment>
<protein>
    <submittedName>
        <fullName evidence="11">Uncharacterized protein</fullName>
    </submittedName>
</protein>
<feature type="compositionally biased region" description="Basic and acidic residues" evidence="9">
    <location>
        <begin position="1"/>
        <end position="10"/>
    </location>
</feature>
<comment type="subcellular location">
    <subcellularLocation>
        <location evidence="2">Cell membrane</location>
        <topology evidence="2">Multi-pass membrane protein</topology>
    </subcellularLocation>
</comment>
<keyword evidence="12" id="KW-1185">Reference proteome</keyword>
<keyword evidence="6 10" id="KW-0472">Membrane</keyword>
<evidence type="ECO:0000256" key="10">
    <source>
        <dbReference type="SAM" id="Phobius"/>
    </source>
</evidence>
<evidence type="ECO:0000256" key="9">
    <source>
        <dbReference type="SAM" id="MobiDB-lite"/>
    </source>
</evidence>
<feature type="transmembrane region" description="Helical" evidence="10">
    <location>
        <begin position="355"/>
        <end position="376"/>
    </location>
</feature>
<evidence type="ECO:0000256" key="2">
    <source>
        <dbReference type="ARBA" id="ARBA00004651"/>
    </source>
</evidence>
<comment type="catalytic activity">
    <reaction evidence="8">
        <text>fluoride(in) = fluoride(out)</text>
        <dbReference type="Rhea" id="RHEA:76159"/>
        <dbReference type="ChEBI" id="CHEBI:17051"/>
    </reaction>
    <physiologicalReaction direction="left-to-right" evidence="8">
        <dbReference type="Rhea" id="RHEA:76160"/>
    </physiologicalReaction>
</comment>
<name>A0A9Q5HR42_SANBA</name>
<comment type="caution">
    <text evidence="11">The sequence shown here is derived from an EMBL/GenBank/DDBJ whole genome shotgun (WGS) entry which is preliminary data.</text>
</comment>
<feature type="compositionally biased region" description="Basic and acidic residues" evidence="9">
    <location>
        <begin position="24"/>
        <end position="34"/>
    </location>
</feature>
<evidence type="ECO:0000256" key="5">
    <source>
        <dbReference type="ARBA" id="ARBA00022989"/>
    </source>
</evidence>
<evidence type="ECO:0000256" key="4">
    <source>
        <dbReference type="ARBA" id="ARBA00022692"/>
    </source>
</evidence>
<feature type="transmembrane region" description="Helical" evidence="10">
    <location>
        <begin position="265"/>
        <end position="283"/>
    </location>
</feature>
<dbReference type="Proteomes" id="UP000757232">
    <property type="component" value="Unassembled WGS sequence"/>
</dbReference>
<evidence type="ECO:0000256" key="8">
    <source>
        <dbReference type="ARBA" id="ARBA00035585"/>
    </source>
</evidence>
<dbReference type="EMBL" id="LNZH02000215">
    <property type="protein sequence ID" value="OCB84395.1"/>
    <property type="molecule type" value="Genomic_DNA"/>
</dbReference>
<feature type="transmembrane region" description="Helical" evidence="10">
    <location>
        <begin position="150"/>
        <end position="169"/>
    </location>
</feature>